<protein>
    <submittedName>
        <fullName evidence="2">Cupin domain protein</fullName>
    </submittedName>
</protein>
<dbReference type="EMBL" id="FXWG01000002">
    <property type="protein sequence ID" value="SMQ69494.1"/>
    <property type="molecule type" value="Genomic_DNA"/>
</dbReference>
<name>A0A1Y6F3N6_9SPHN</name>
<dbReference type="RefSeq" id="WP_086437561.1">
    <property type="nucleotide sequence ID" value="NZ_FXWG01000002.1"/>
</dbReference>
<dbReference type="Gene3D" id="2.60.120.10">
    <property type="entry name" value="Jelly Rolls"/>
    <property type="match status" value="1"/>
</dbReference>
<sequence length="156" mass="17146">MPLPQDITPLNDQLADTVVETEKVDWLETEPGMAWIKVLWTGSETGAWAAIFKWKKGYVAGGHKHLSAAHVYVIKGKLKVRDGVLNMGDYVYEPNGMLHGDTTALEDTEYLFICNGPLIFHDDDSFTSYLGWEELARMAEGQADGTAISAGSKVVA</sequence>
<dbReference type="OrthoDB" id="9801227at2"/>
<keyword evidence="3" id="KW-1185">Reference proteome</keyword>
<dbReference type="SUPFAM" id="SSF51182">
    <property type="entry name" value="RmlC-like cupins"/>
    <property type="match status" value="1"/>
</dbReference>
<feature type="domain" description="ChrR-like cupin" evidence="1">
    <location>
        <begin position="16"/>
        <end position="118"/>
    </location>
</feature>
<evidence type="ECO:0000313" key="3">
    <source>
        <dbReference type="Proteomes" id="UP000194420"/>
    </source>
</evidence>
<proteinExistence type="predicted"/>
<organism evidence="2 3">
    <name type="scientific">Altererythrobacter xiamenensis</name>
    <dbReference type="NCBI Taxonomy" id="1316679"/>
    <lineage>
        <taxon>Bacteria</taxon>
        <taxon>Pseudomonadati</taxon>
        <taxon>Pseudomonadota</taxon>
        <taxon>Alphaproteobacteria</taxon>
        <taxon>Sphingomonadales</taxon>
        <taxon>Erythrobacteraceae</taxon>
        <taxon>Altererythrobacter</taxon>
    </lineage>
</organism>
<dbReference type="InterPro" id="IPR011051">
    <property type="entry name" value="RmlC_Cupin_sf"/>
</dbReference>
<gene>
    <name evidence="2" type="ORF">SAMN06297468_1681</name>
</gene>
<dbReference type="InterPro" id="IPR025979">
    <property type="entry name" value="ChrR-like_cupin_dom"/>
</dbReference>
<dbReference type="InterPro" id="IPR014710">
    <property type="entry name" value="RmlC-like_jellyroll"/>
</dbReference>
<dbReference type="Proteomes" id="UP000194420">
    <property type="component" value="Unassembled WGS sequence"/>
</dbReference>
<accession>A0A1Y6F3N6</accession>
<evidence type="ECO:0000313" key="2">
    <source>
        <dbReference type="EMBL" id="SMQ69494.1"/>
    </source>
</evidence>
<reference evidence="3" key="1">
    <citation type="submission" date="2017-04" db="EMBL/GenBank/DDBJ databases">
        <authorList>
            <person name="Varghese N."/>
            <person name="Submissions S."/>
        </authorList>
    </citation>
    <scope>NUCLEOTIDE SEQUENCE [LARGE SCALE GENOMIC DNA]</scope>
</reference>
<dbReference type="AlphaFoldDB" id="A0A1Y6F3N6"/>
<dbReference type="Pfam" id="PF12973">
    <property type="entry name" value="Cupin_7"/>
    <property type="match status" value="1"/>
</dbReference>
<evidence type="ECO:0000259" key="1">
    <source>
        <dbReference type="Pfam" id="PF12973"/>
    </source>
</evidence>